<keyword evidence="1" id="KW-0812">Transmembrane</keyword>
<gene>
    <name evidence="2" type="ORF">EDEG_01747</name>
</gene>
<evidence type="ECO:0000313" key="3">
    <source>
        <dbReference type="Proteomes" id="UP000003163"/>
    </source>
</evidence>
<reference evidence="3" key="2">
    <citation type="submission" date="2015-07" db="EMBL/GenBank/DDBJ databases">
        <title>Contrasting host-pathogen interactions and genome evolution in two generalist and specialist microsporidian pathogens of mosquitoes.</title>
        <authorList>
            <consortium name="The Broad Institute Genomics Platform"/>
            <consortium name="The Broad Institute Genome Sequencing Center for Infectious Disease"/>
            <person name="Cuomo C.A."/>
            <person name="Sanscrainte N.D."/>
            <person name="Goldberg J.M."/>
            <person name="Heiman D."/>
            <person name="Young S."/>
            <person name="Zeng Q."/>
            <person name="Becnel J.J."/>
            <person name="Birren B.W."/>
        </authorList>
    </citation>
    <scope>NUCLEOTIDE SEQUENCE [LARGE SCALE GENOMIC DNA]</scope>
    <source>
        <strain evidence="3">USNM 41457</strain>
    </source>
</reference>
<dbReference type="EMBL" id="AFBI03000026">
    <property type="protein sequence ID" value="EJW03980.1"/>
    <property type="molecule type" value="Genomic_DNA"/>
</dbReference>
<keyword evidence="1" id="KW-0472">Membrane</keyword>
<name>J9DN65_EDHAE</name>
<protein>
    <submittedName>
        <fullName evidence="2">Uncharacterized protein</fullName>
    </submittedName>
</protein>
<sequence length="858" mass="101074">MLNVRQQLFFLSRKNTLKNFFENKIKIDNLKYRSDRSQMYRYKNIFLFSGFISGISKILFINFITRVSCASDTENKEFFLPRIIFDSFEGLKTKTIDMSQKNNAMLSISMSDVGPKDVFFAFLDCDYISNKIKTIFSHNIKFTLTVLSIDESNKNEKSRMLDHIYEELIKCLYQFEHGGTGANSYFNISQKQYELSQLKDVISAMIKLVSFNEISAQDENIKKYQLPVIESNNKENVSTMFFIAFEPFTRFEIENLMRMTSTKILAFNQPFYPKYFNIIGRLSNADDSLTTFQSLTENFLTFKILGTLFYYKPWLNSEKNNILGFQEVSCWISEAGASIILNEQISFIDFETICEWNNTKLECVYALNQTIAIYAKKYADNCVMITIKSIENISGNEVTILKLQEVIYECPPRYRKSCDPSYKFDKQQKDNPDIFINEISLYLMVNDHIKYSKTIRLVKLNGMYISLLSDYRRKDENKDYVDLVFCLIDVLYRSLYNQRFDGKNIFHPIIEKKKFLKHILHNEVYLKKHILSYNHTFTSVIEKTIKNGLLLFWKDQDNPEIHFYHIFYTDAFLLRHKNFEECQKYDICDEISMYFFGNDNKILVFEKNSEVSFDLMRKKIKQELKIGCMDSISLVSKCFATTIQENETRDVIIDFRITNNKRFFVYIKLISSFGLNLSINEIEEALVDKIIKDIQANHANDKLFEYTINTFEILGLQIKSLVSNIFNLLIGKSKLTIADVQDYVNDYLNLKEIENIYKSTLQKDLEQKPYFPYNAERRDSDLKSATNHNFEKKQNSIDSDEFENINILLDNIKSTLAKHVFNYLDIFSIEIKCCAYFMDEDQTTEINHILLKLIDLNF</sequence>
<evidence type="ECO:0000256" key="1">
    <source>
        <dbReference type="SAM" id="Phobius"/>
    </source>
</evidence>
<comment type="caution">
    <text evidence="2">The sequence shown here is derived from an EMBL/GenBank/DDBJ whole genome shotgun (WGS) entry which is preliminary data.</text>
</comment>
<organism evidence="2 3">
    <name type="scientific">Edhazardia aedis (strain USNM 41457)</name>
    <name type="common">Microsporidian parasite</name>
    <dbReference type="NCBI Taxonomy" id="1003232"/>
    <lineage>
        <taxon>Eukaryota</taxon>
        <taxon>Fungi</taxon>
        <taxon>Fungi incertae sedis</taxon>
        <taxon>Microsporidia</taxon>
        <taxon>Edhazardia</taxon>
    </lineage>
</organism>
<dbReference type="AlphaFoldDB" id="J9DN65"/>
<dbReference type="HOGENOM" id="CLU_333174_0_0_1"/>
<accession>J9DN65</accession>
<dbReference type="VEuPathDB" id="MicrosporidiaDB:EDEG_01747"/>
<proteinExistence type="predicted"/>
<keyword evidence="3" id="KW-1185">Reference proteome</keyword>
<reference evidence="2 3" key="1">
    <citation type="submission" date="2011-08" db="EMBL/GenBank/DDBJ databases">
        <authorList>
            <person name="Liu Z.J."/>
            <person name="Shi F.L."/>
            <person name="Lu J.Q."/>
            <person name="Li M."/>
            <person name="Wang Z.L."/>
        </authorList>
    </citation>
    <scope>NUCLEOTIDE SEQUENCE [LARGE SCALE GENOMIC DNA]</scope>
    <source>
        <strain evidence="2 3">USNM 41457</strain>
    </source>
</reference>
<evidence type="ECO:0000313" key="2">
    <source>
        <dbReference type="EMBL" id="EJW03980.1"/>
    </source>
</evidence>
<dbReference type="InParanoid" id="J9DN65"/>
<dbReference type="Proteomes" id="UP000003163">
    <property type="component" value="Unassembled WGS sequence"/>
</dbReference>
<keyword evidence="1" id="KW-1133">Transmembrane helix</keyword>
<feature type="transmembrane region" description="Helical" evidence="1">
    <location>
        <begin position="45"/>
        <end position="64"/>
    </location>
</feature>